<evidence type="ECO:0000259" key="2">
    <source>
        <dbReference type="Pfam" id="PF13439"/>
    </source>
</evidence>
<proteinExistence type="predicted"/>
<dbReference type="Gene3D" id="3.40.50.2000">
    <property type="entry name" value="Glycogen Phosphorylase B"/>
    <property type="match status" value="2"/>
</dbReference>
<dbReference type="EC" id="2.4.-.-" evidence="3"/>
<organism evidence="3 4">
    <name type="scientific">Bacteroides fragilis</name>
    <dbReference type="NCBI Taxonomy" id="817"/>
    <lineage>
        <taxon>Bacteria</taxon>
        <taxon>Pseudomonadati</taxon>
        <taxon>Bacteroidota</taxon>
        <taxon>Bacteroidia</taxon>
        <taxon>Bacteroidales</taxon>
        <taxon>Bacteroidaceae</taxon>
        <taxon>Bacteroides</taxon>
    </lineage>
</organism>
<dbReference type="Proteomes" id="UP001075704">
    <property type="component" value="Unassembled WGS sequence"/>
</dbReference>
<feature type="domain" description="Glycosyl transferase family 1" evidence="1">
    <location>
        <begin position="174"/>
        <end position="317"/>
    </location>
</feature>
<dbReference type="InterPro" id="IPR001296">
    <property type="entry name" value="Glyco_trans_1"/>
</dbReference>
<gene>
    <name evidence="3" type="ORF">O1422_11015</name>
</gene>
<name>A0ABD4VTB0_BACFG</name>
<dbReference type="PANTHER" id="PTHR12526:SF630">
    <property type="entry name" value="GLYCOSYLTRANSFERASE"/>
    <property type="match status" value="1"/>
</dbReference>
<dbReference type="PANTHER" id="PTHR12526">
    <property type="entry name" value="GLYCOSYLTRANSFERASE"/>
    <property type="match status" value="1"/>
</dbReference>
<comment type="caution">
    <text evidence="3">The sequence shown here is derived from an EMBL/GenBank/DDBJ whole genome shotgun (WGS) entry which is preliminary data.</text>
</comment>
<dbReference type="RefSeq" id="WP_234185057.1">
    <property type="nucleotide sequence ID" value="NZ_CP133097.1"/>
</dbReference>
<accession>A0ABD4VTB0</accession>
<dbReference type="AlphaFoldDB" id="A0ABD4VTB0"/>
<evidence type="ECO:0000313" key="4">
    <source>
        <dbReference type="Proteomes" id="UP001075704"/>
    </source>
</evidence>
<protein>
    <submittedName>
        <fullName evidence="3">Glycosyltransferase</fullName>
        <ecNumber evidence="3">2.4.-.-</ecNumber>
    </submittedName>
</protein>
<keyword evidence="3" id="KW-0328">Glycosyltransferase</keyword>
<dbReference type="Pfam" id="PF13439">
    <property type="entry name" value="Glyco_transf_4"/>
    <property type="match status" value="1"/>
</dbReference>
<evidence type="ECO:0000259" key="1">
    <source>
        <dbReference type="Pfam" id="PF00534"/>
    </source>
</evidence>
<dbReference type="EMBL" id="JAPUAC010000007">
    <property type="protein sequence ID" value="MCZ2654689.1"/>
    <property type="molecule type" value="Genomic_DNA"/>
</dbReference>
<dbReference type="InterPro" id="IPR028098">
    <property type="entry name" value="Glyco_trans_4-like_N"/>
</dbReference>
<dbReference type="SUPFAM" id="SSF53756">
    <property type="entry name" value="UDP-Glycosyltransferase/glycogen phosphorylase"/>
    <property type="match status" value="1"/>
</dbReference>
<dbReference type="Pfam" id="PF00534">
    <property type="entry name" value="Glycos_transf_1"/>
    <property type="match status" value="1"/>
</dbReference>
<keyword evidence="3" id="KW-0808">Transferase</keyword>
<sequence length="343" mass="39358">MRIMQIITRSELGGAQSVVIGLSNSLVENHEVILVAGGKGRMWELLNPKVIKEPILSLKRPISPLWDIWTVFKLYKLWLKYHPDIIHLHSSKVGILGRLVFPKNKIVYTVHGFDSIRLAHRFFLPIERLLQKRCRSIIGVSLYDCNNLINEKITSNVECVYNGVITFNKAPQLKHEFNNNRKRILSIARLEKPKRFDLFIEVAKLLPQYDFIWIGNSSEVTKLPSNVVCLGNVINASRYNFICDLFFLPSDFEGLPMVLLEAMSYGKPIVASNVGGISEIVLDNINGFAVENSPIVFAEKIIQILQDEELYSEMSKKSFSLFEEKYTIEKMIEGYLNIYDFKN</sequence>
<feature type="domain" description="Glycosyltransferase subfamily 4-like N-terminal" evidence="2">
    <location>
        <begin position="13"/>
        <end position="164"/>
    </location>
</feature>
<dbReference type="GO" id="GO:0016757">
    <property type="term" value="F:glycosyltransferase activity"/>
    <property type="evidence" value="ECO:0007669"/>
    <property type="project" value="UniProtKB-KW"/>
</dbReference>
<evidence type="ECO:0000313" key="3">
    <source>
        <dbReference type="EMBL" id="MCZ2654689.1"/>
    </source>
</evidence>
<reference evidence="3" key="1">
    <citation type="submission" date="2022-12" db="EMBL/GenBank/DDBJ databases">
        <title>Development of a Multilocus Sequence Typing Scheme for Bacteroides fragilis Based on Whole Genome Sequencing Data and Clinical Application.</title>
        <authorList>
            <person name="Nielsen F.D."/>
            <person name="Justesen U.S."/>
        </authorList>
    </citation>
    <scope>NUCLEOTIDE SEQUENCE</scope>
    <source>
        <strain evidence="3">BF_BC_ODE_DK_2015_2</strain>
    </source>
</reference>